<proteinExistence type="predicted"/>
<sequence>WNDAPASDIHFHDWIMLIRVDLAELRSYKVTSVEQHRAWLDVWIDVIPLWLYLGQINSDQHNPIMEMNA</sequence>
<organism evidence="1 2">
    <name type="scientific">Lichtheimia ornata</name>
    <dbReference type="NCBI Taxonomy" id="688661"/>
    <lineage>
        <taxon>Eukaryota</taxon>
        <taxon>Fungi</taxon>
        <taxon>Fungi incertae sedis</taxon>
        <taxon>Mucoromycota</taxon>
        <taxon>Mucoromycotina</taxon>
        <taxon>Mucoromycetes</taxon>
        <taxon>Mucorales</taxon>
        <taxon>Lichtheimiaceae</taxon>
        <taxon>Lichtheimia</taxon>
    </lineage>
</organism>
<dbReference type="Proteomes" id="UP001234581">
    <property type="component" value="Unassembled WGS sequence"/>
</dbReference>
<keyword evidence="2" id="KW-1185">Reference proteome</keyword>
<name>A0AAD7US39_9FUNG</name>
<dbReference type="EMBL" id="JARTCD010000149">
    <property type="protein sequence ID" value="KAJ8651704.1"/>
    <property type="molecule type" value="Genomic_DNA"/>
</dbReference>
<gene>
    <name evidence="1" type="ORF">O0I10_012716</name>
</gene>
<accession>A0AAD7US39</accession>
<dbReference type="GeneID" id="83220050"/>
<evidence type="ECO:0000313" key="2">
    <source>
        <dbReference type="Proteomes" id="UP001234581"/>
    </source>
</evidence>
<feature type="non-terminal residue" evidence="1">
    <location>
        <position position="1"/>
    </location>
</feature>
<comment type="caution">
    <text evidence="1">The sequence shown here is derived from an EMBL/GenBank/DDBJ whole genome shotgun (WGS) entry which is preliminary data.</text>
</comment>
<dbReference type="AlphaFoldDB" id="A0AAD7US39"/>
<evidence type="ECO:0000313" key="1">
    <source>
        <dbReference type="EMBL" id="KAJ8651704.1"/>
    </source>
</evidence>
<reference evidence="1 2" key="1">
    <citation type="submission" date="2023-03" db="EMBL/GenBank/DDBJ databases">
        <title>Genome sequence of Lichtheimia ornata CBS 291.66.</title>
        <authorList>
            <person name="Mohabir J.T."/>
            <person name="Shea T.P."/>
            <person name="Kurbessoian T."/>
            <person name="Berby B."/>
            <person name="Fontaine J."/>
            <person name="Livny J."/>
            <person name="Gnirke A."/>
            <person name="Stajich J.E."/>
            <person name="Cuomo C.A."/>
        </authorList>
    </citation>
    <scope>NUCLEOTIDE SEQUENCE [LARGE SCALE GENOMIC DNA]</scope>
    <source>
        <strain evidence="1">CBS 291.66</strain>
    </source>
</reference>
<protein>
    <submittedName>
        <fullName evidence="1">Uncharacterized protein</fullName>
    </submittedName>
</protein>
<dbReference type="RefSeq" id="XP_058336618.1">
    <property type="nucleotide sequence ID" value="XM_058492604.1"/>
</dbReference>